<keyword evidence="1" id="KW-0934">Plastid</keyword>
<dbReference type="AlphaFoldDB" id="A0AA51NF16"/>
<keyword evidence="1" id="KW-0150">Chloroplast</keyword>
<protein>
    <submittedName>
        <fullName evidence="1">Uncharacterized protein</fullName>
    </submittedName>
</protein>
<sequence length="37" mass="4639">MIYTVIHNKSTVFNIFYIIRIYKFKYPYIKLTNIDYT</sequence>
<gene>
    <name evidence="1" type="primary">orf675</name>
</gene>
<proteinExistence type="predicted"/>
<dbReference type="EMBL" id="OQ908870">
    <property type="protein sequence ID" value="WMP12219.1"/>
    <property type="molecule type" value="Genomic_DNA"/>
</dbReference>
<geneLocation type="chloroplast" evidence="1"/>
<organism evidence="1">
    <name type="scientific">Laurencia verruciformis</name>
    <dbReference type="NCBI Taxonomy" id="3073068"/>
    <lineage>
        <taxon>Eukaryota</taxon>
        <taxon>Rhodophyta</taxon>
        <taxon>Florideophyceae</taxon>
        <taxon>Rhodymeniophycidae</taxon>
        <taxon>Ceramiales</taxon>
        <taxon>Rhodomelaceae</taxon>
        <taxon>Laurencieae</taxon>
        <taxon>Laurencia</taxon>
    </lineage>
</organism>
<evidence type="ECO:0000313" key="1">
    <source>
        <dbReference type="EMBL" id="WMP12219.1"/>
    </source>
</evidence>
<accession>A0AA51NF16</accession>
<reference evidence="1" key="1">
    <citation type="journal article" date="2023" name="J. Phycol.">
        <title>Gene-rich plastid genomes of two parasitic red algal species, Laurencia australis and L. verruciformis (Rhodomelaceae, Ceramiales), and a taxonomic revision of Janczewskia.</title>
        <authorList>
            <person name="Preuss M."/>
            <person name="Diaz-Tapia P."/>
            <person name="Verbruggen H."/>
            <person name="Zuccarello G.C."/>
        </authorList>
    </citation>
    <scope>NUCLEOTIDE SEQUENCE</scope>
    <source>
        <strain evidence="1">PD4142</strain>
    </source>
</reference>
<name>A0AA51NF16_9FLOR</name>